<accession>A0ACC1HPL1</accession>
<reference evidence="1" key="1">
    <citation type="submission" date="2022-06" db="EMBL/GenBank/DDBJ databases">
        <title>Phylogenomic reconstructions and comparative analyses of Kickxellomycotina fungi.</title>
        <authorList>
            <person name="Reynolds N.K."/>
            <person name="Stajich J.E."/>
            <person name="Barry K."/>
            <person name="Grigoriev I.V."/>
            <person name="Crous P."/>
            <person name="Smith M.E."/>
        </authorList>
    </citation>
    <scope>NUCLEOTIDE SEQUENCE</scope>
    <source>
        <strain evidence="1">RSA 2271</strain>
    </source>
</reference>
<dbReference type="EC" id="6.1.1.5" evidence="1"/>
<gene>
    <name evidence="1" type="primary">ISM1_2</name>
    <name evidence="1" type="ORF">EV182_003949</name>
</gene>
<evidence type="ECO:0000313" key="2">
    <source>
        <dbReference type="Proteomes" id="UP001145114"/>
    </source>
</evidence>
<keyword evidence="1" id="KW-0436">Ligase</keyword>
<organism evidence="1 2">
    <name type="scientific">Spiromyces aspiralis</name>
    <dbReference type="NCBI Taxonomy" id="68401"/>
    <lineage>
        <taxon>Eukaryota</taxon>
        <taxon>Fungi</taxon>
        <taxon>Fungi incertae sedis</taxon>
        <taxon>Zoopagomycota</taxon>
        <taxon>Kickxellomycotina</taxon>
        <taxon>Kickxellomycetes</taxon>
        <taxon>Kickxellales</taxon>
        <taxon>Kickxellaceae</taxon>
        <taxon>Spiromyces</taxon>
    </lineage>
</organism>
<comment type="caution">
    <text evidence="1">The sequence shown here is derived from an EMBL/GenBank/DDBJ whole genome shotgun (WGS) entry which is preliminary data.</text>
</comment>
<evidence type="ECO:0000313" key="1">
    <source>
        <dbReference type="EMBL" id="KAJ1678485.1"/>
    </source>
</evidence>
<protein>
    <submittedName>
        <fullName evidence="1">Isoleucine-tRNA ligase</fullName>
        <ecNumber evidence="1">6.1.1.5</ecNumber>
    </submittedName>
</protein>
<dbReference type="EMBL" id="JAMZIH010001117">
    <property type="protein sequence ID" value="KAJ1678485.1"/>
    <property type="molecule type" value="Genomic_DNA"/>
</dbReference>
<keyword evidence="2" id="KW-1185">Reference proteome</keyword>
<dbReference type="Proteomes" id="UP001145114">
    <property type="component" value="Unassembled WGS sequence"/>
</dbReference>
<proteinExistence type="predicted"/>
<name>A0ACC1HPL1_9FUNG</name>
<sequence length="194" mass="22163">MCHLAEETYSFARDIVRPPSGRFSVFQEQWDQTDAMWDNQELASEWDTVLRIRDAVNHNIERARQDKAVGSSLEVDVELQVEPGPLHEKLVRVRKDLKEACIVSGMTIRPLLGADGRDHRHEGEVVYSRDLVLPLRRRGVGQSDEALQEDASAERCRVVIRTASKHKCPRCWVYASEGENKLCARCDSVVHRSQ</sequence>